<sequence>MNTGLAALRSALAASAQPERAPAMRAYMREQFAFLGVPTPARRKASASFIREAAGLDATALLALAQALWAQPEREFQYVAVDLLDKHGKQLDADSLPALEALASSKPWWDTVDGLASWVVGGLVHRHRKLQARMDQLAGVRDHWLRRVAILHQLGWKQDTDSRRLFHYCAANAADTEFFIRKAIGWALREYAYTDADAVRVFVTHTPLSPLSRREALKHLT</sequence>
<protein>
    <recommendedName>
        <fullName evidence="3">DNA alkylation repair protein</fullName>
    </recommendedName>
</protein>
<reference evidence="2" key="1">
    <citation type="journal article" date="2019" name="Int. J. Syst. Evol. Microbiol.">
        <title>The Global Catalogue of Microorganisms (GCM) 10K type strain sequencing project: providing services to taxonomists for standard genome sequencing and annotation.</title>
        <authorList>
            <consortium name="The Broad Institute Genomics Platform"/>
            <consortium name="The Broad Institute Genome Sequencing Center for Infectious Disease"/>
            <person name="Wu L."/>
            <person name="Ma J."/>
        </authorList>
    </citation>
    <scope>NUCLEOTIDE SEQUENCE [LARGE SCALE GENOMIC DNA]</scope>
    <source>
        <strain evidence="2">NBRC 110044</strain>
    </source>
</reference>
<dbReference type="RefSeq" id="WP_284195422.1">
    <property type="nucleotide sequence ID" value="NZ_BSOG01000001.1"/>
</dbReference>
<evidence type="ECO:0000313" key="1">
    <source>
        <dbReference type="EMBL" id="GLR12293.1"/>
    </source>
</evidence>
<accession>A0ABQ5YF59</accession>
<gene>
    <name evidence="1" type="ORF">GCM10007907_10830</name>
</gene>
<dbReference type="Gene3D" id="1.25.40.290">
    <property type="entry name" value="ARM repeat domains"/>
    <property type="match status" value="1"/>
</dbReference>
<dbReference type="Gene3D" id="1.20.1660.10">
    <property type="entry name" value="Hypothetical protein (EF3068)"/>
    <property type="match status" value="1"/>
</dbReference>
<dbReference type="PANTHER" id="PTHR34070">
    <property type="entry name" value="ARMADILLO-TYPE FOLD"/>
    <property type="match status" value="1"/>
</dbReference>
<dbReference type="InterPro" id="IPR014825">
    <property type="entry name" value="DNA_alkylation"/>
</dbReference>
<evidence type="ECO:0000313" key="2">
    <source>
        <dbReference type="Proteomes" id="UP001156706"/>
    </source>
</evidence>
<dbReference type="EMBL" id="BSOG01000001">
    <property type="protein sequence ID" value="GLR12293.1"/>
    <property type="molecule type" value="Genomic_DNA"/>
</dbReference>
<keyword evidence="2" id="KW-1185">Reference proteome</keyword>
<comment type="caution">
    <text evidence="1">The sequence shown here is derived from an EMBL/GenBank/DDBJ whole genome shotgun (WGS) entry which is preliminary data.</text>
</comment>
<dbReference type="Pfam" id="PF08713">
    <property type="entry name" value="DNA_alkylation"/>
    <property type="match status" value="1"/>
</dbReference>
<proteinExistence type="predicted"/>
<dbReference type="CDD" id="cd07064">
    <property type="entry name" value="AlkD_like_1"/>
    <property type="match status" value="1"/>
</dbReference>
<dbReference type="InterPro" id="IPR016024">
    <property type="entry name" value="ARM-type_fold"/>
</dbReference>
<name>A0ABQ5YF59_9NEIS</name>
<organism evidence="1 2">
    <name type="scientific">Chitinimonas prasina</name>
    <dbReference type="NCBI Taxonomy" id="1434937"/>
    <lineage>
        <taxon>Bacteria</taxon>
        <taxon>Pseudomonadati</taxon>
        <taxon>Pseudomonadota</taxon>
        <taxon>Betaproteobacteria</taxon>
        <taxon>Neisseriales</taxon>
        <taxon>Chitinibacteraceae</taxon>
        <taxon>Chitinimonas</taxon>
    </lineage>
</organism>
<dbReference type="Proteomes" id="UP001156706">
    <property type="component" value="Unassembled WGS sequence"/>
</dbReference>
<evidence type="ECO:0008006" key="3">
    <source>
        <dbReference type="Google" id="ProtNLM"/>
    </source>
</evidence>
<dbReference type="PANTHER" id="PTHR34070:SF1">
    <property type="entry name" value="DNA ALKYLATION REPAIR PROTEIN"/>
    <property type="match status" value="1"/>
</dbReference>
<dbReference type="SUPFAM" id="SSF48371">
    <property type="entry name" value="ARM repeat"/>
    <property type="match status" value="1"/>
</dbReference>